<gene>
    <name evidence="5" type="ORF">EDD28_0161</name>
</gene>
<evidence type="ECO:0000256" key="2">
    <source>
        <dbReference type="ARBA" id="ARBA00022801"/>
    </source>
</evidence>
<evidence type="ECO:0000256" key="1">
    <source>
        <dbReference type="ARBA" id="ARBA00022741"/>
    </source>
</evidence>
<evidence type="ECO:0000256" key="3">
    <source>
        <dbReference type="ARBA" id="ARBA00022840"/>
    </source>
</evidence>
<dbReference type="SMART" id="SM00797">
    <property type="entry name" value="AHS2"/>
    <property type="match status" value="1"/>
</dbReference>
<feature type="domain" description="Carboxyltransferase" evidence="4">
    <location>
        <begin position="27"/>
        <end position="294"/>
    </location>
</feature>
<evidence type="ECO:0000313" key="6">
    <source>
        <dbReference type="Proteomes" id="UP000275356"/>
    </source>
</evidence>
<dbReference type="GO" id="GO:0016787">
    <property type="term" value="F:hydrolase activity"/>
    <property type="evidence" value="ECO:0007669"/>
    <property type="project" value="UniProtKB-KW"/>
</dbReference>
<keyword evidence="2" id="KW-0378">Hydrolase</keyword>
<dbReference type="Proteomes" id="UP000275356">
    <property type="component" value="Unassembled WGS sequence"/>
</dbReference>
<keyword evidence="3" id="KW-0067">ATP-binding</keyword>
<name>A0A3N2D743_9MICO</name>
<dbReference type="OrthoDB" id="9768696at2"/>
<dbReference type="PANTHER" id="PTHR43309:SF3">
    <property type="entry name" value="5-OXOPROLINASE SUBUNIT C"/>
    <property type="match status" value="1"/>
</dbReference>
<comment type="caution">
    <text evidence="5">The sequence shown here is derived from an EMBL/GenBank/DDBJ whole genome shotgun (WGS) entry which is preliminary data.</text>
</comment>
<dbReference type="EMBL" id="RKHQ01000001">
    <property type="protein sequence ID" value="ROR95600.1"/>
    <property type="molecule type" value="Genomic_DNA"/>
</dbReference>
<keyword evidence="1" id="KW-0547">Nucleotide-binding</keyword>
<sequence length="294" mass="29596">MTRGRLRVVDPGPLTLTVDAGRRGMARWGVAPGGPFDRAASDRANALVGNDPAAATLEVLLGPLVLEATRAAVVAVTGPAAVRVGDLPVEVERPFAVPAGARLTVRAVGGARVWLAVAGGVDVPPVLGSRSRDTLAGLGPSPLAAGDVLPVGDAISPDRYAAAGQPSAVAVQHRVGASGSLAVELPVLPPPRPETLAPTAWDDLLRCAWTVAAECDRVAIRLRGEPALAAPEASAASEGLVAGAVQLPPSGLPLVFGPDHPLTGGYPVIGVVTASGLGELAQLRPGDGVRFVPR</sequence>
<accession>A0A3N2D743</accession>
<organism evidence="5 6">
    <name type="scientific">Salana multivorans</name>
    <dbReference type="NCBI Taxonomy" id="120377"/>
    <lineage>
        <taxon>Bacteria</taxon>
        <taxon>Bacillati</taxon>
        <taxon>Actinomycetota</taxon>
        <taxon>Actinomycetes</taxon>
        <taxon>Micrococcales</taxon>
        <taxon>Beutenbergiaceae</taxon>
        <taxon>Salana</taxon>
    </lineage>
</organism>
<dbReference type="RefSeq" id="WP_123737893.1">
    <property type="nucleotide sequence ID" value="NZ_RKHQ01000001.1"/>
</dbReference>
<protein>
    <submittedName>
        <fullName evidence="5">Biotin-dependent carboxylase-like uncharacterized protein</fullName>
    </submittedName>
</protein>
<dbReference type="SUPFAM" id="SSF50891">
    <property type="entry name" value="Cyclophilin-like"/>
    <property type="match status" value="1"/>
</dbReference>
<dbReference type="PANTHER" id="PTHR43309">
    <property type="entry name" value="5-OXOPROLINASE SUBUNIT C"/>
    <property type="match status" value="1"/>
</dbReference>
<dbReference type="Gene3D" id="2.40.100.10">
    <property type="entry name" value="Cyclophilin-like"/>
    <property type="match status" value="1"/>
</dbReference>
<dbReference type="AlphaFoldDB" id="A0A3N2D743"/>
<dbReference type="InterPro" id="IPR029000">
    <property type="entry name" value="Cyclophilin-like_dom_sf"/>
</dbReference>
<dbReference type="InterPro" id="IPR052708">
    <property type="entry name" value="PxpC"/>
</dbReference>
<reference evidence="5 6" key="1">
    <citation type="submission" date="2018-11" db="EMBL/GenBank/DDBJ databases">
        <title>Sequencing the genomes of 1000 actinobacteria strains.</title>
        <authorList>
            <person name="Klenk H.-P."/>
        </authorList>
    </citation>
    <scope>NUCLEOTIDE SEQUENCE [LARGE SCALE GENOMIC DNA]</scope>
    <source>
        <strain evidence="5 6">DSM 13521</strain>
    </source>
</reference>
<keyword evidence="6" id="KW-1185">Reference proteome</keyword>
<proteinExistence type="predicted"/>
<dbReference type="Pfam" id="PF02626">
    <property type="entry name" value="CT_A_B"/>
    <property type="match status" value="1"/>
</dbReference>
<dbReference type="InterPro" id="IPR003778">
    <property type="entry name" value="CT_A_B"/>
</dbReference>
<evidence type="ECO:0000313" key="5">
    <source>
        <dbReference type="EMBL" id="ROR95600.1"/>
    </source>
</evidence>
<dbReference type="GO" id="GO:0005524">
    <property type="term" value="F:ATP binding"/>
    <property type="evidence" value="ECO:0007669"/>
    <property type="project" value="UniProtKB-KW"/>
</dbReference>
<evidence type="ECO:0000259" key="4">
    <source>
        <dbReference type="SMART" id="SM00797"/>
    </source>
</evidence>